<dbReference type="EMBL" id="CP031093">
    <property type="protein sequence ID" value="QCF24616.1"/>
    <property type="molecule type" value="Genomic_DNA"/>
</dbReference>
<dbReference type="SUPFAM" id="SSF53474">
    <property type="entry name" value="alpha/beta-Hydrolases"/>
    <property type="match status" value="1"/>
</dbReference>
<evidence type="ECO:0000313" key="2">
    <source>
        <dbReference type="EMBL" id="QCF24616.1"/>
    </source>
</evidence>
<evidence type="ECO:0000259" key="1">
    <source>
        <dbReference type="Pfam" id="PF12697"/>
    </source>
</evidence>
<feature type="domain" description="AB hydrolase-1" evidence="1">
    <location>
        <begin position="62"/>
        <end position="306"/>
    </location>
</feature>
<protein>
    <submittedName>
        <fullName evidence="2">Alpha/beta hydrolase</fullName>
    </submittedName>
</protein>
<dbReference type="KEGG" id="hmi:soil367_00840"/>
<dbReference type="InterPro" id="IPR029058">
    <property type="entry name" value="AB_hydrolase_fold"/>
</dbReference>
<dbReference type="Gene3D" id="3.40.50.1820">
    <property type="entry name" value="alpha/beta hydrolase"/>
    <property type="match status" value="1"/>
</dbReference>
<dbReference type="GO" id="GO:0016787">
    <property type="term" value="F:hydrolase activity"/>
    <property type="evidence" value="ECO:0007669"/>
    <property type="project" value="UniProtKB-KW"/>
</dbReference>
<keyword evidence="2" id="KW-0378">Hydrolase</keyword>
<dbReference type="AlphaFoldDB" id="A0A4P7XCX4"/>
<organism evidence="2 3">
    <name type="scientific">Hydrocarboniclastica marina</name>
    <dbReference type="NCBI Taxonomy" id="2259620"/>
    <lineage>
        <taxon>Bacteria</taxon>
        <taxon>Pseudomonadati</taxon>
        <taxon>Pseudomonadota</taxon>
        <taxon>Gammaproteobacteria</taxon>
        <taxon>Alteromonadales</taxon>
        <taxon>Alteromonadaceae</taxon>
        <taxon>Hydrocarboniclastica</taxon>
    </lineage>
</organism>
<dbReference type="Pfam" id="PF12697">
    <property type="entry name" value="Abhydrolase_6"/>
    <property type="match status" value="1"/>
</dbReference>
<proteinExistence type="predicted"/>
<accession>A0A4P7XCX4</accession>
<name>A0A4P7XCX4_9ALTE</name>
<reference evidence="2 3" key="1">
    <citation type="submission" date="2018-07" db="EMBL/GenBank/DDBJ databases">
        <title>Marsedoiliclastica nanhaica gen. nov. sp. nov., a novel marine hydrocarbonoclastic bacterium isolated from an in-situ enriched hydrocarbon-degrading consortium in deep-sea sediment.</title>
        <authorList>
            <person name="Dong C."/>
            <person name="Ma T."/>
            <person name="Liu R."/>
            <person name="Shao Z."/>
        </authorList>
    </citation>
    <scope>NUCLEOTIDE SEQUENCE [LARGE SCALE GENOMIC DNA]</scope>
    <source>
        <strain evidence="3">soil36-7</strain>
    </source>
</reference>
<dbReference type="InterPro" id="IPR000073">
    <property type="entry name" value="AB_hydrolase_1"/>
</dbReference>
<gene>
    <name evidence="2" type="ORF">soil367_00840</name>
</gene>
<dbReference type="OrthoDB" id="5733028at2"/>
<dbReference type="Proteomes" id="UP000298049">
    <property type="component" value="Chromosome"/>
</dbReference>
<evidence type="ECO:0000313" key="3">
    <source>
        <dbReference type="Proteomes" id="UP000298049"/>
    </source>
</evidence>
<keyword evidence="3" id="KW-1185">Reference proteome</keyword>
<sequence>MTTLVSFILLVVLAVLAARQWLMEREGKPVMAEPFEGTVYRVGAACVAERDMPSGAEPKATVICMHGFVEHMGYFTEFYDDPDIQLILLNSCGYHLPIDQPRFRQASWAVPPSADEGTIEYDAMVMNQALEHLPKSSNIRIHGHSRGGAVTLEAASLRPDLFENVEVVLEAPVLPQGRPYGHYGQAQLWCMAFLVPLWRRQPIAWHNRGMYGPLHNERKRQLIEGLPFNPRRVSTMVTNMRSLGEWMDTKPITMFDNIRKGYVLVPDKDKVLETQAMYDSASQGAQGNLEVVRIACSHFPLFDCPESIPALQKKGDSRAKAAKAAASTA</sequence>